<keyword evidence="1" id="KW-0450">Lipoyl</keyword>
<dbReference type="Gene3D" id="2.40.50.100">
    <property type="match status" value="1"/>
</dbReference>
<dbReference type="CDD" id="cd06848">
    <property type="entry name" value="GCS_H"/>
    <property type="match status" value="1"/>
</dbReference>
<organism evidence="2 3">
    <name type="scientific">Azonexus fungiphilus</name>
    <dbReference type="NCBI Taxonomy" id="146940"/>
    <lineage>
        <taxon>Bacteria</taxon>
        <taxon>Pseudomonadati</taxon>
        <taxon>Pseudomonadota</taxon>
        <taxon>Betaproteobacteria</taxon>
        <taxon>Rhodocyclales</taxon>
        <taxon>Azonexaceae</taxon>
        <taxon>Azonexus</taxon>
    </lineage>
</organism>
<evidence type="ECO:0000313" key="2">
    <source>
        <dbReference type="EMBL" id="RKT51065.1"/>
    </source>
</evidence>
<proteinExistence type="predicted"/>
<dbReference type="RefSeq" id="WP_170160211.1">
    <property type="nucleotide sequence ID" value="NZ_RBXP01000016.1"/>
</dbReference>
<evidence type="ECO:0000256" key="1">
    <source>
        <dbReference type="ARBA" id="ARBA00022823"/>
    </source>
</evidence>
<dbReference type="AlphaFoldDB" id="A0A495VRN0"/>
<reference evidence="2 3" key="1">
    <citation type="submission" date="2018-10" db="EMBL/GenBank/DDBJ databases">
        <title>Genomic Encyclopedia of Type Strains, Phase IV (KMG-IV): sequencing the most valuable type-strain genomes for metagenomic binning, comparative biology and taxonomic classification.</title>
        <authorList>
            <person name="Goeker M."/>
        </authorList>
    </citation>
    <scope>NUCLEOTIDE SEQUENCE [LARGE SCALE GENOMIC DNA]</scope>
    <source>
        <strain evidence="2 3">DSM 23841</strain>
    </source>
</reference>
<comment type="caution">
    <text evidence="2">The sequence shown here is derived from an EMBL/GenBank/DDBJ whole genome shotgun (WGS) entry which is preliminary data.</text>
</comment>
<dbReference type="GO" id="GO:0005960">
    <property type="term" value="C:glycine cleavage complex"/>
    <property type="evidence" value="ECO:0007669"/>
    <property type="project" value="InterPro"/>
</dbReference>
<dbReference type="PANTHER" id="PTHR11715">
    <property type="entry name" value="GLYCINE CLEAVAGE SYSTEM H PROTEIN"/>
    <property type="match status" value="1"/>
</dbReference>
<dbReference type="EMBL" id="RBXP01000016">
    <property type="protein sequence ID" value="RKT51065.1"/>
    <property type="molecule type" value="Genomic_DNA"/>
</dbReference>
<dbReference type="GO" id="GO:0009249">
    <property type="term" value="P:protein lipoylation"/>
    <property type="evidence" value="ECO:0007669"/>
    <property type="project" value="TreeGrafter"/>
</dbReference>
<evidence type="ECO:0000313" key="3">
    <source>
        <dbReference type="Proteomes" id="UP000270626"/>
    </source>
</evidence>
<dbReference type="Proteomes" id="UP000270626">
    <property type="component" value="Unassembled WGS sequence"/>
</dbReference>
<name>A0A495VRN0_9RHOO</name>
<dbReference type="PANTHER" id="PTHR11715:SF3">
    <property type="entry name" value="GLYCINE CLEAVAGE SYSTEM H PROTEIN-RELATED"/>
    <property type="match status" value="1"/>
</dbReference>
<dbReference type="InterPro" id="IPR011053">
    <property type="entry name" value="Single_hybrid_motif"/>
</dbReference>
<dbReference type="SUPFAM" id="SSF51230">
    <property type="entry name" value="Single hybrid motif"/>
    <property type="match status" value="1"/>
</dbReference>
<dbReference type="Pfam" id="PF01597">
    <property type="entry name" value="GCV_H"/>
    <property type="match status" value="1"/>
</dbReference>
<sequence length="144" mass="15758">MPTTPFTGTIPDDLLYYPEHDMWVRELLGGELLIGATAFGIHLAGEIIAFTSKPNGAEVARGRGMGTVECRKTLLALHAPLSFVLLEGNEAAEERPGRINRDPYGDGWMARVRPTDWAGERGLLVDAAAYRAQVLKLDPEARLD</sequence>
<keyword evidence="3" id="KW-1185">Reference proteome</keyword>
<protein>
    <submittedName>
        <fullName evidence="2">Glycine cleavage system H protein</fullName>
    </submittedName>
</protein>
<dbReference type="GO" id="GO:0019464">
    <property type="term" value="P:glycine decarboxylation via glycine cleavage system"/>
    <property type="evidence" value="ECO:0007669"/>
    <property type="project" value="InterPro"/>
</dbReference>
<dbReference type="InterPro" id="IPR033753">
    <property type="entry name" value="GCV_H/Fam206"/>
</dbReference>
<dbReference type="GO" id="GO:0005829">
    <property type="term" value="C:cytosol"/>
    <property type="evidence" value="ECO:0007669"/>
    <property type="project" value="TreeGrafter"/>
</dbReference>
<accession>A0A495VRN0</accession>
<dbReference type="InterPro" id="IPR002930">
    <property type="entry name" value="GCV_H"/>
</dbReference>
<gene>
    <name evidence="2" type="ORF">DFR40_2272</name>
</gene>